<dbReference type="Pfam" id="PF00485">
    <property type="entry name" value="PRK"/>
    <property type="match status" value="1"/>
</dbReference>
<dbReference type="GO" id="GO:0005524">
    <property type="term" value="F:ATP binding"/>
    <property type="evidence" value="ECO:0007669"/>
    <property type="project" value="InterPro"/>
</dbReference>
<reference evidence="2 3" key="1">
    <citation type="submission" date="2014-04" db="EMBL/GenBank/DDBJ databases">
        <authorList>
            <person name="Hornung B.V."/>
        </authorList>
    </citation>
    <scope>NUCLEOTIDE SEQUENCE [LARGE SCALE GENOMIC DNA]</scope>
    <source>
        <strain evidence="2 3">CRIB</strain>
    </source>
</reference>
<evidence type="ECO:0000259" key="1">
    <source>
        <dbReference type="PROSITE" id="PS51880"/>
    </source>
</evidence>
<dbReference type="RefSeq" id="WP_180702306.1">
    <property type="nucleotide sequence ID" value="NZ_CAOJQT010000019.1"/>
</dbReference>
<dbReference type="GeneID" id="82206239"/>
<dbReference type="PROSITE" id="PS51880">
    <property type="entry name" value="TGS"/>
    <property type="match status" value="1"/>
</dbReference>
<proteinExistence type="predicted"/>
<evidence type="ECO:0000313" key="3">
    <source>
        <dbReference type="Proteomes" id="UP000245622"/>
    </source>
</evidence>
<dbReference type="GO" id="GO:0016301">
    <property type="term" value="F:kinase activity"/>
    <property type="evidence" value="ECO:0007669"/>
    <property type="project" value="UniProtKB-KW"/>
</dbReference>
<dbReference type="InterPro" id="IPR018163">
    <property type="entry name" value="Thr/Ala-tRNA-synth_IIc_edit"/>
</dbReference>
<name>A0A1V1I3V2_9FIRM</name>
<dbReference type="SUPFAM" id="SSF52540">
    <property type="entry name" value="P-loop containing nucleoside triphosphate hydrolases"/>
    <property type="match status" value="1"/>
</dbReference>
<dbReference type="Gene3D" id="3.30.980.10">
    <property type="entry name" value="Threonyl-trna Synthetase, Chain A, domain 2"/>
    <property type="match status" value="1"/>
</dbReference>
<keyword evidence="2" id="KW-0418">Kinase</keyword>
<dbReference type="Proteomes" id="UP000245622">
    <property type="component" value="Chromosome 1"/>
</dbReference>
<dbReference type="InterPro" id="IPR027417">
    <property type="entry name" value="P-loop_NTPase"/>
</dbReference>
<gene>
    <name evidence="2" type="ORF">CRIB_2212</name>
</gene>
<dbReference type="CDD" id="cd02028">
    <property type="entry name" value="UMPK_like"/>
    <property type="match status" value="1"/>
</dbReference>
<dbReference type="EMBL" id="LN555523">
    <property type="protein sequence ID" value="CED94813.1"/>
    <property type="molecule type" value="Genomic_DNA"/>
</dbReference>
<protein>
    <submittedName>
        <fullName evidence="2">Phosphoribulokinase/uridine kinase protein</fullName>
    </submittedName>
</protein>
<accession>A0A1V1I3V2</accession>
<dbReference type="AlphaFoldDB" id="A0A1V1I3V2"/>
<sequence length="555" mass="64497">MSSINICVNNEEREYYLEDGSSGIVLENIVKDIDSKFKGYITLANINNKLRELSYEVKEDCNIKFLDTTNADGSRVYARTMSFIFIMACNELFNKARVTIEHSLSKGLYCEVHKDTKLQNFDIENIKNKMQDIIDKNYKIEKISTTKSNAIKIFEDHGMYEKAELLRYKEYDDVKIYKCNNYINHFYGHMLPSTGYIKTFDLKQYKNGVILLGPSEFDKTKVIKYVPQPKLADIYREAEEWAKVIDVDKVITLNKVIENNQYGEVIRMVEALHEKKLSQIADMIKEQKKRVVLIAAPSSSGKTSFANRLCIHLKVNGLTPITISLDDYFLNREDTPLDEFGKYDFESIYAIDLERFNSDLKNLLNGKEVSLPKFNFKTGKREENYKKLKIKENQPIILEGIHGLNPILTSSIPDEDKFKIYISALTQINLDDYNRIPTTDLRLIRRMVRDHNFRGYSAKHTIMNWDSVRRGEKINIFPYQEEADIIFNSACVYELAVLKKYAKPLLEEIKSDDEAYIEANRLLKFLQYFIELEDTSDIPSTSILREFIGGSKIVD</sequence>
<organism evidence="2 3">
    <name type="scientific">Romboutsia ilealis</name>
    <dbReference type="NCBI Taxonomy" id="1115758"/>
    <lineage>
        <taxon>Bacteria</taxon>
        <taxon>Bacillati</taxon>
        <taxon>Bacillota</taxon>
        <taxon>Clostridia</taxon>
        <taxon>Peptostreptococcales</taxon>
        <taxon>Peptostreptococcaceae</taxon>
        <taxon>Romboutsia</taxon>
    </lineage>
</organism>
<evidence type="ECO:0000313" key="2">
    <source>
        <dbReference type="EMBL" id="CED94813.1"/>
    </source>
</evidence>
<dbReference type="KEGG" id="ril:CRIB_2212"/>
<dbReference type="InterPro" id="IPR006083">
    <property type="entry name" value="PRK/URK"/>
</dbReference>
<feature type="domain" description="TGS" evidence="1">
    <location>
        <begin position="1"/>
        <end position="67"/>
    </location>
</feature>
<dbReference type="Gene3D" id="3.40.50.300">
    <property type="entry name" value="P-loop containing nucleotide triphosphate hydrolases"/>
    <property type="match status" value="1"/>
</dbReference>
<keyword evidence="2" id="KW-0808">Transferase</keyword>
<dbReference type="SUPFAM" id="SSF55186">
    <property type="entry name" value="ThrRS/AlaRS common domain"/>
    <property type="match status" value="1"/>
</dbReference>
<dbReference type="PANTHER" id="PTHR10285">
    <property type="entry name" value="URIDINE KINASE"/>
    <property type="match status" value="1"/>
</dbReference>
<dbReference type="InterPro" id="IPR004095">
    <property type="entry name" value="TGS"/>
</dbReference>
<keyword evidence="3" id="KW-1185">Reference proteome</keyword>